<dbReference type="CDD" id="cd00085">
    <property type="entry name" value="HNHc"/>
    <property type="match status" value="1"/>
</dbReference>
<dbReference type="GO" id="GO:0004519">
    <property type="term" value="F:endonuclease activity"/>
    <property type="evidence" value="ECO:0007669"/>
    <property type="project" value="InterPro"/>
</dbReference>
<protein>
    <recommendedName>
        <fullName evidence="2">HNH nuclease domain-containing protein</fullName>
    </recommendedName>
</protein>
<reference evidence="3" key="1">
    <citation type="journal article" date="2020" name="Nature">
        <title>Giant virus diversity and host interactions through global metagenomics.</title>
        <authorList>
            <person name="Schulz F."/>
            <person name="Roux S."/>
            <person name="Paez-Espino D."/>
            <person name="Jungbluth S."/>
            <person name="Walsh D.A."/>
            <person name="Denef V.J."/>
            <person name="McMahon K.D."/>
            <person name="Konstantinidis K.T."/>
            <person name="Eloe-Fadrosh E.A."/>
            <person name="Kyrpides N.C."/>
            <person name="Woyke T."/>
        </authorList>
    </citation>
    <scope>NUCLEOTIDE SEQUENCE</scope>
    <source>
        <strain evidence="3">GVMAG-S-3300012000-53</strain>
    </source>
</reference>
<feature type="transmembrane region" description="Helical" evidence="1">
    <location>
        <begin position="34"/>
        <end position="51"/>
    </location>
</feature>
<dbReference type="Gene3D" id="1.10.30.50">
    <property type="match status" value="1"/>
</dbReference>
<keyword evidence="1" id="KW-1133">Transmembrane helix</keyword>
<evidence type="ECO:0000313" key="3">
    <source>
        <dbReference type="EMBL" id="QHU17011.1"/>
    </source>
</evidence>
<dbReference type="InterPro" id="IPR002711">
    <property type="entry name" value="HNH"/>
</dbReference>
<dbReference type="Pfam" id="PF01844">
    <property type="entry name" value="HNH"/>
    <property type="match status" value="1"/>
</dbReference>
<proteinExistence type="predicted"/>
<organism evidence="3">
    <name type="scientific">viral metagenome</name>
    <dbReference type="NCBI Taxonomy" id="1070528"/>
    <lineage>
        <taxon>unclassified sequences</taxon>
        <taxon>metagenomes</taxon>
        <taxon>organismal metagenomes</taxon>
    </lineage>
</organism>
<dbReference type="GO" id="GO:0008270">
    <property type="term" value="F:zinc ion binding"/>
    <property type="evidence" value="ECO:0007669"/>
    <property type="project" value="InterPro"/>
</dbReference>
<dbReference type="AlphaFoldDB" id="A0A6C0KIM1"/>
<sequence length="201" mass="22751">MRFEIILFIITGFIIANIHSDGKYLKIALSWKKYYQMAGVAIGALMIYWLIKKNPLQARTMLSASNEYIKYLPVDKDTSSILSPILDFTTKQNILNDQYWGSNHQHGGGYNYPIVPMKQQAAEARMMTSGKKGTKRSVSETKKKFVASGQNWKCGDCGSQLTAWFEVDHKVRLEYGGSNEVNNLVALCRECHGKKTTIENL</sequence>
<dbReference type="SMART" id="SM00507">
    <property type="entry name" value="HNHc"/>
    <property type="match status" value="1"/>
</dbReference>
<dbReference type="GO" id="GO:0003676">
    <property type="term" value="F:nucleic acid binding"/>
    <property type="evidence" value="ECO:0007669"/>
    <property type="project" value="InterPro"/>
</dbReference>
<dbReference type="InterPro" id="IPR003615">
    <property type="entry name" value="HNH_nuc"/>
</dbReference>
<keyword evidence="1" id="KW-0812">Transmembrane</keyword>
<keyword evidence="1" id="KW-0472">Membrane</keyword>
<evidence type="ECO:0000259" key="2">
    <source>
        <dbReference type="SMART" id="SM00507"/>
    </source>
</evidence>
<dbReference type="EMBL" id="MN740896">
    <property type="protein sequence ID" value="QHU17011.1"/>
    <property type="molecule type" value="Genomic_DNA"/>
</dbReference>
<accession>A0A6C0KIM1</accession>
<feature type="transmembrane region" description="Helical" evidence="1">
    <location>
        <begin position="5"/>
        <end position="22"/>
    </location>
</feature>
<evidence type="ECO:0000256" key="1">
    <source>
        <dbReference type="SAM" id="Phobius"/>
    </source>
</evidence>
<name>A0A6C0KIM1_9ZZZZ</name>
<feature type="domain" description="HNH nuclease" evidence="2">
    <location>
        <begin position="141"/>
        <end position="193"/>
    </location>
</feature>